<evidence type="ECO:0000256" key="8">
    <source>
        <dbReference type="ARBA" id="ARBA00022989"/>
    </source>
</evidence>
<feature type="transmembrane region" description="Helical" evidence="14">
    <location>
        <begin position="498"/>
        <end position="520"/>
    </location>
</feature>
<evidence type="ECO:0000313" key="17">
    <source>
        <dbReference type="Proteomes" id="UP000622648"/>
    </source>
</evidence>
<evidence type="ECO:0000256" key="1">
    <source>
        <dbReference type="ARBA" id="ARBA00004651"/>
    </source>
</evidence>
<keyword evidence="5" id="KW-1003">Cell membrane</keyword>
<keyword evidence="6" id="KW-0808">Transferase</keyword>
<reference evidence="17" key="1">
    <citation type="journal article" date="2019" name="Int. J. Syst. Evol. Microbiol.">
        <title>The Global Catalogue of Microorganisms (GCM) 10K type strain sequencing project: providing services to taxonomists for standard genome sequencing and annotation.</title>
        <authorList>
            <consortium name="The Broad Institute Genomics Platform"/>
            <consortium name="The Broad Institute Genome Sequencing Center for Infectious Disease"/>
            <person name="Wu L."/>
            <person name="Ma J."/>
        </authorList>
    </citation>
    <scope>NUCLEOTIDE SEQUENCE [LARGE SCALE GENOMIC DNA]</scope>
    <source>
        <strain evidence="17">CGMCC 1.15644</strain>
    </source>
</reference>
<organism evidence="16 17">
    <name type="scientific">Pedobacter psychrotolerans</name>
    <dbReference type="NCBI Taxonomy" id="1843235"/>
    <lineage>
        <taxon>Bacteria</taxon>
        <taxon>Pseudomonadati</taxon>
        <taxon>Bacteroidota</taxon>
        <taxon>Sphingobacteriia</taxon>
        <taxon>Sphingobacteriales</taxon>
        <taxon>Sphingobacteriaceae</taxon>
        <taxon>Pedobacter</taxon>
    </lineage>
</organism>
<dbReference type="InterPro" id="IPR022791">
    <property type="entry name" value="L-PG_synthase/AglD"/>
</dbReference>
<evidence type="ECO:0000256" key="6">
    <source>
        <dbReference type="ARBA" id="ARBA00022679"/>
    </source>
</evidence>
<comment type="caution">
    <text evidence="16">The sequence shown here is derived from an EMBL/GenBank/DDBJ whole genome shotgun (WGS) entry which is preliminary data.</text>
</comment>
<keyword evidence="7 14" id="KW-0812">Transmembrane</keyword>
<keyword evidence="8 14" id="KW-1133">Transmembrane helix</keyword>
<dbReference type="SUPFAM" id="SSF55729">
    <property type="entry name" value="Acyl-CoA N-acyltransferases (Nat)"/>
    <property type="match status" value="1"/>
</dbReference>
<feature type="transmembrane region" description="Helical" evidence="14">
    <location>
        <begin position="91"/>
        <end position="108"/>
    </location>
</feature>
<evidence type="ECO:0000259" key="15">
    <source>
        <dbReference type="Pfam" id="PF09924"/>
    </source>
</evidence>
<feature type="transmembrane region" description="Helical" evidence="14">
    <location>
        <begin position="413"/>
        <end position="431"/>
    </location>
</feature>
<keyword evidence="17" id="KW-1185">Reference proteome</keyword>
<dbReference type="EC" id="2.3.2.3" evidence="3"/>
<feature type="transmembrane region" description="Helical" evidence="14">
    <location>
        <begin position="266"/>
        <end position="282"/>
    </location>
</feature>
<feature type="transmembrane region" description="Helical" evidence="14">
    <location>
        <begin position="157"/>
        <end position="179"/>
    </location>
</feature>
<feature type="transmembrane region" description="Helical" evidence="14">
    <location>
        <begin position="388"/>
        <end position="407"/>
    </location>
</feature>
<evidence type="ECO:0000256" key="9">
    <source>
        <dbReference type="ARBA" id="ARBA00023098"/>
    </source>
</evidence>
<dbReference type="Proteomes" id="UP000622648">
    <property type="component" value="Unassembled WGS sequence"/>
</dbReference>
<evidence type="ECO:0000256" key="2">
    <source>
        <dbReference type="ARBA" id="ARBA00008627"/>
    </source>
</evidence>
<dbReference type="Pfam" id="PF09924">
    <property type="entry name" value="LPG_synthase_C"/>
    <property type="match status" value="1"/>
</dbReference>
<dbReference type="InterPro" id="IPR016181">
    <property type="entry name" value="Acyl_CoA_acyltransferase"/>
</dbReference>
<keyword evidence="10 14" id="KW-0472">Membrane</keyword>
<dbReference type="EMBL" id="BMJO01000003">
    <property type="protein sequence ID" value="GGE52497.1"/>
    <property type="molecule type" value="Genomic_DNA"/>
</dbReference>
<keyword evidence="9" id="KW-0443">Lipid metabolism</keyword>
<accession>A0ABQ1SR14</accession>
<comment type="subcellular location">
    <subcellularLocation>
        <location evidence="1">Cell membrane</location>
        <topology evidence="1">Multi-pass membrane protein</topology>
    </subcellularLocation>
</comment>
<comment type="similarity">
    <text evidence="2">Belongs to the LPG synthase family.</text>
</comment>
<dbReference type="PANTHER" id="PTHR34697">
    <property type="entry name" value="PHOSPHATIDYLGLYCEROL LYSYLTRANSFERASE"/>
    <property type="match status" value="1"/>
</dbReference>
<name>A0ABQ1SR14_9SPHI</name>
<feature type="transmembrane region" description="Helical" evidence="14">
    <location>
        <begin position="364"/>
        <end position="381"/>
    </location>
</feature>
<comment type="catalytic activity">
    <reaction evidence="13">
        <text>L-lysyl-tRNA(Lys) + a 1,2-diacyl-sn-glycero-3-phospho-(1'-sn-glycerol) = a 1,2-diacyl-sn-glycero-3-phospho-1'-(3'-O-L-lysyl)-sn-glycerol + tRNA(Lys)</text>
        <dbReference type="Rhea" id="RHEA:10668"/>
        <dbReference type="Rhea" id="RHEA-COMP:9696"/>
        <dbReference type="Rhea" id="RHEA-COMP:9697"/>
        <dbReference type="ChEBI" id="CHEBI:64716"/>
        <dbReference type="ChEBI" id="CHEBI:75792"/>
        <dbReference type="ChEBI" id="CHEBI:78442"/>
        <dbReference type="ChEBI" id="CHEBI:78529"/>
        <dbReference type="EC" id="2.3.2.3"/>
    </reaction>
</comment>
<dbReference type="InterPro" id="IPR024320">
    <property type="entry name" value="LPG_synthase_C"/>
</dbReference>
<evidence type="ECO:0000256" key="3">
    <source>
        <dbReference type="ARBA" id="ARBA00012014"/>
    </source>
</evidence>
<evidence type="ECO:0000256" key="13">
    <source>
        <dbReference type="ARBA" id="ARBA00047540"/>
    </source>
</evidence>
<gene>
    <name evidence="16" type="ORF">GCM10011413_18460</name>
</gene>
<evidence type="ECO:0000256" key="5">
    <source>
        <dbReference type="ARBA" id="ARBA00022475"/>
    </source>
</evidence>
<evidence type="ECO:0000256" key="7">
    <source>
        <dbReference type="ARBA" id="ARBA00022692"/>
    </source>
</evidence>
<keyword evidence="11" id="KW-0046">Antibiotic resistance</keyword>
<feature type="domain" description="Phosphatidylglycerol lysyltransferase C-terminal" evidence="15">
    <location>
        <begin position="553"/>
        <end position="836"/>
    </location>
</feature>
<feature type="transmembrane region" description="Helical" evidence="14">
    <location>
        <begin position="40"/>
        <end position="61"/>
    </location>
</feature>
<evidence type="ECO:0000256" key="10">
    <source>
        <dbReference type="ARBA" id="ARBA00023136"/>
    </source>
</evidence>
<feature type="transmembrane region" description="Helical" evidence="14">
    <location>
        <begin position="120"/>
        <end position="145"/>
    </location>
</feature>
<feature type="transmembrane region" description="Helical" evidence="14">
    <location>
        <begin position="6"/>
        <end position="28"/>
    </location>
</feature>
<evidence type="ECO:0000256" key="11">
    <source>
        <dbReference type="ARBA" id="ARBA00023251"/>
    </source>
</evidence>
<feature type="transmembrane region" description="Helical" evidence="14">
    <location>
        <begin position="324"/>
        <end position="344"/>
    </location>
</feature>
<feature type="transmembrane region" description="Helical" evidence="14">
    <location>
        <begin position="288"/>
        <end position="312"/>
    </location>
</feature>
<dbReference type="InterPro" id="IPR051211">
    <property type="entry name" value="PG_lysyltransferase"/>
</dbReference>
<evidence type="ECO:0000256" key="12">
    <source>
        <dbReference type="ARBA" id="ARBA00031899"/>
    </source>
</evidence>
<dbReference type="PANTHER" id="PTHR34697:SF2">
    <property type="entry name" value="PHOSPHATIDYLGLYCEROL LYSYLTRANSFERASE"/>
    <property type="match status" value="1"/>
</dbReference>
<proteinExistence type="inferred from homology"/>
<protein>
    <recommendedName>
        <fullName evidence="4">Phosphatidylglycerol lysyltransferase</fullName>
        <ecNumber evidence="3">2.3.2.3</ecNumber>
    </recommendedName>
    <alternativeName>
        <fullName evidence="12">Lysylphosphatidylglycerol synthase</fullName>
    </alternativeName>
</protein>
<feature type="transmembrane region" description="Helical" evidence="14">
    <location>
        <begin position="443"/>
        <end position="463"/>
    </location>
</feature>
<evidence type="ECO:0000256" key="14">
    <source>
        <dbReference type="SAM" id="Phobius"/>
    </source>
</evidence>
<evidence type="ECO:0000313" key="16">
    <source>
        <dbReference type="EMBL" id="GGE52497.1"/>
    </source>
</evidence>
<dbReference type="Pfam" id="PF03706">
    <property type="entry name" value="LPG_synthase_TM"/>
    <property type="match status" value="1"/>
</dbReference>
<evidence type="ECO:0000256" key="4">
    <source>
        <dbReference type="ARBA" id="ARBA00021546"/>
    </source>
</evidence>
<sequence>MLYMRRYLLPLKIVFIVVMAILMVFFLFQEQQEIEKSFVLISVLNLWVIIGISLTVVYIYLQGYLYVASFRILNARVNLFSATRLFLKRNLLSVFLPAGGFSALAFFAKEINGQGLSKTTINLASFVYAVAGIGSLLLLSIPVLLWHQLFGHASASMWINIAGLCLVFLLLNLLAWSFIRKGFVYKCLHSYFPSVELILQQLQSINIKGYRWVQPILVALLTEVVGILHLYIAMLALDISPNLGLCIFAYTVGTLFYCFSPLLKGIGAVEIAMVLAFMQGGLSESESISITLLYRCFEFWLPLIAGVISFFVKRTNIIIRLLPAVFAFVLGVTNIISVFSPAFTSRIKLIGKFIPLEGMNFSNAMILSLGVLLVICSIFLIRGVKNAWYLVFGMVVLSFFGNLSKGFDYEESLLALFVIIILVVSFPHYYVKRHKSIFNLQPVMLVWILLVVLAYGILGFYFLQKSHFNTDFTLDGAISSTLNGFILLNNNLPAPKTFFARFFLLSLNFLGISFFTMLFWKLIAPYAPSLNKLKKNAPHAKLLLEQHGCSPIDYFKIDGDKYHFIGRNTEGFIAFSISSGFALVLEGPVCNNTPEDIKAIVGEFEIFCQAKGLRPVYYRVDATQRSIFKGMGKKSFHIGQEALVEVQSFSLEGKRRKSLRNAVNKLNKEGYESRIYQAPISPEMMLQLKFISDSWLKNNGRQERGFSQGVFDPQKLKQHDIITLENPEGKIVAFLNIIPNYAPGEATYDLVRKLDGECGGNIDILILKFIEYCKEQGYLQLNMGLAPFSGMNGHSTYLEKVLQVIYYILPSIRAWQGIRDFKDKFDPQWHDKFLIYEHDYDLLLLPLALNQVMRTDTKPRERSS</sequence>